<dbReference type="GO" id="GO:0006412">
    <property type="term" value="P:translation"/>
    <property type="evidence" value="ECO:0007669"/>
    <property type="project" value="UniProtKB-UniRule"/>
</dbReference>
<sequence>MTQHLSEADVRGIAEYTRIGLTAEEVVAMTADLNAIIDSLAPITEFDLDGVEPTFHPIGDLSNVMRDDAVRGSFTQAVALENAPKQESGSFLIPSILGEGGDR</sequence>
<proteinExistence type="inferred from homology"/>
<keyword evidence="1" id="KW-0547">Nucleotide-binding</keyword>
<comment type="catalytic activity">
    <reaction evidence="1">
        <text>L-glutamyl-tRNA(Gln) + L-glutamine + ATP + H2O = L-glutaminyl-tRNA(Gln) + L-glutamate + ADP + phosphate + H(+)</text>
        <dbReference type="Rhea" id="RHEA:17521"/>
        <dbReference type="Rhea" id="RHEA-COMP:9681"/>
        <dbReference type="Rhea" id="RHEA-COMP:9684"/>
        <dbReference type="ChEBI" id="CHEBI:15377"/>
        <dbReference type="ChEBI" id="CHEBI:15378"/>
        <dbReference type="ChEBI" id="CHEBI:29985"/>
        <dbReference type="ChEBI" id="CHEBI:30616"/>
        <dbReference type="ChEBI" id="CHEBI:43474"/>
        <dbReference type="ChEBI" id="CHEBI:58359"/>
        <dbReference type="ChEBI" id="CHEBI:78520"/>
        <dbReference type="ChEBI" id="CHEBI:78521"/>
        <dbReference type="ChEBI" id="CHEBI:456216"/>
    </reaction>
</comment>
<organism evidence="2 3">
    <name type="scientific">Adlercreutzia caecimuris</name>
    <dbReference type="NCBI Taxonomy" id="671266"/>
    <lineage>
        <taxon>Bacteria</taxon>
        <taxon>Bacillati</taxon>
        <taxon>Actinomycetota</taxon>
        <taxon>Coriobacteriia</taxon>
        <taxon>Eggerthellales</taxon>
        <taxon>Eggerthellaceae</taxon>
        <taxon>Adlercreutzia</taxon>
    </lineage>
</organism>
<comment type="catalytic activity">
    <reaction evidence="1">
        <text>L-aspartyl-tRNA(Asn) + L-glutamine + ATP + H2O = L-asparaginyl-tRNA(Asn) + L-glutamate + ADP + phosphate + 2 H(+)</text>
        <dbReference type="Rhea" id="RHEA:14513"/>
        <dbReference type="Rhea" id="RHEA-COMP:9674"/>
        <dbReference type="Rhea" id="RHEA-COMP:9677"/>
        <dbReference type="ChEBI" id="CHEBI:15377"/>
        <dbReference type="ChEBI" id="CHEBI:15378"/>
        <dbReference type="ChEBI" id="CHEBI:29985"/>
        <dbReference type="ChEBI" id="CHEBI:30616"/>
        <dbReference type="ChEBI" id="CHEBI:43474"/>
        <dbReference type="ChEBI" id="CHEBI:58359"/>
        <dbReference type="ChEBI" id="CHEBI:78515"/>
        <dbReference type="ChEBI" id="CHEBI:78516"/>
        <dbReference type="ChEBI" id="CHEBI:456216"/>
    </reaction>
</comment>
<evidence type="ECO:0000313" key="3">
    <source>
        <dbReference type="Proteomes" id="UP000308978"/>
    </source>
</evidence>
<dbReference type="RefSeq" id="WP_028027217.1">
    <property type="nucleotide sequence ID" value="NZ_CAJTBT010000007.1"/>
</dbReference>
<gene>
    <name evidence="1 2" type="primary">gatC</name>
    <name evidence="2" type="ORF">E5986_06685</name>
</gene>
<evidence type="ECO:0000313" key="2">
    <source>
        <dbReference type="EMBL" id="THG37143.1"/>
    </source>
</evidence>
<name>A0A4S4G1T4_9ACTN</name>
<dbReference type="Gene3D" id="1.10.20.60">
    <property type="entry name" value="Glu-tRNAGln amidotransferase C subunit, N-terminal domain"/>
    <property type="match status" value="1"/>
</dbReference>
<evidence type="ECO:0000256" key="1">
    <source>
        <dbReference type="HAMAP-Rule" id="MF_00122"/>
    </source>
</evidence>
<dbReference type="GO" id="GO:0006450">
    <property type="term" value="P:regulation of translational fidelity"/>
    <property type="evidence" value="ECO:0007669"/>
    <property type="project" value="InterPro"/>
</dbReference>
<keyword evidence="1" id="KW-0436">Ligase</keyword>
<comment type="function">
    <text evidence="1">Allows the formation of correctly charged Asn-tRNA(Asn) or Gln-tRNA(Gln) through the transamidation of misacylated Asp-tRNA(Asn) or Glu-tRNA(Gln) in organisms which lack either or both of asparaginyl-tRNA or glutaminyl-tRNA synthetases. The reaction takes place in the presence of glutamine and ATP through an activated phospho-Asp-tRNA(Asn) or phospho-Glu-tRNA(Gln).</text>
</comment>
<comment type="similarity">
    <text evidence="1">Belongs to the GatC family.</text>
</comment>
<dbReference type="EC" id="6.3.5.-" evidence="1"/>
<dbReference type="InterPro" id="IPR036113">
    <property type="entry name" value="Asp/Glu-ADT_sf_sub_c"/>
</dbReference>
<dbReference type="NCBIfam" id="TIGR00135">
    <property type="entry name" value="gatC"/>
    <property type="match status" value="1"/>
</dbReference>
<accession>A0A4S4G1T4</accession>
<dbReference type="GO" id="GO:0050567">
    <property type="term" value="F:glutaminyl-tRNA synthase (glutamine-hydrolyzing) activity"/>
    <property type="evidence" value="ECO:0007669"/>
    <property type="project" value="UniProtKB-UniRule"/>
</dbReference>
<reference evidence="2 3" key="1">
    <citation type="submission" date="2019-04" db="EMBL/GenBank/DDBJ databases">
        <title>Microbes associate with the intestines of laboratory mice.</title>
        <authorList>
            <person name="Navarre W."/>
            <person name="Wong E."/>
            <person name="Huang K.C."/>
            <person name="Tropini C."/>
            <person name="Ng K."/>
            <person name="Yu B."/>
        </authorList>
    </citation>
    <scope>NUCLEOTIDE SEQUENCE [LARGE SCALE GENOMIC DNA]</scope>
    <source>
        <strain evidence="2 3">NM80_B27</strain>
    </source>
</reference>
<dbReference type="AlphaFoldDB" id="A0A4S4G1T4"/>
<comment type="caution">
    <text evidence="2">The sequence shown here is derived from an EMBL/GenBank/DDBJ whole genome shotgun (WGS) entry which is preliminary data.</text>
</comment>
<dbReference type="SUPFAM" id="SSF141000">
    <property type="entry name" value="Glu-tRNAGln amidotransferase C subunit"/>
    <property type="match status" value="1"/>
</dbReference>
<keyword evidence="1" id="KW-0648">Protein biosynthesis</keyword>
<dbReference type="HAMAP" id="MF_00122">
    <property type="entry name" value="GatC"/>
    <property type="match status" value="1"/>
</dbReference>
<dbReference type="GO" id="GO:0050566">
    <property type="term" value="F:asparaginyl-tRNA synthase (glutamine-hydrolyzing) activity"/>
    <property type="evidence" value="ECO:0007669"/>
    <property type="project" value="RHEA"/>
</dbReference>
<dbReference type="InterPro" id="IPR003837">
    <property type="entry name" value="GatC"/>
</dbReference>
<protein>
    <recommendedName>
        <fullName evidence="1">Aspartyl/glutamyl-tRNA(Asn/Gln) amidotransferase subunit C</fullName>
        <shortName evidence="1">Asp/Glu-ADT subunit C</shortName>
        <ecNumber evidence="1">6.3.5.-</ecNumber>
    </recommendedName>
</protein>
<dbReference type="Proteomes" id="UP000308978">
    <property type="component" value="Unassembled WGS sequence"/>
</dbReference>
<keyword evidence="1" id="KW-0067">ATP-binding</keyword>
<comment type="subunit">
    <text evidence="1">Heterotrimer of A, B and C subunits.</text>
</comment>
<keyword evidence="2" id="KW-0808">Transferase</keyword>
<dbReference type="GO" id="GO:0016740">
    <property type="term" value="F:transferase activity"/>
    <property type="evidence" value="ECO:0007669"/>
    <property type="project" value="UniProtKB-KW"/>
</dbReference>
<dbReference type="Pfam" id="PF02686">
    <property type="entry name" value="GatC"/>
    <property type="match status" value="1"/>
</dbReference>
<dbReference type="GO" id="GO:0005524">
    <property type="term" value="F:ATP binding"/>
    <property type="evidence" value="ECO:0007669"/>
    <property type="project" value="UniProtKB-KW"/>
</dbReference>
<dbReference type="EMBL" id="SSTJ01000007">
    <property type="protein sequence ID" value="THG37143.1"/>
    <property type="molecule type" value="Genomic_DNA"/>
</dbReference>